<dbReference type="GO" id="GO:0009307">
    <property type="term" value="P:DNA restriction-modification system"/>
    <property type="evidence" value="ECO:0007669"/>
    <property type="project" value="InterPro"/>
</dbReference>
<evidence type="ECO:0000256" key="1">
    <source>
        <dbReference type="ARBA" id="ARBA00022722"/>
    </source>
</evidence>
<organism evidence="5 6">
    <name type="scientific">Sphingomonas jatrophae</name>
    <dbReference type="NCBI Taxonomy" id="1166337"/>
    <lineage>
        <taxon>Bacteria</taxon>
        <taxon>Pseudomonadati</taxon>
        <taxon>Pseudomonadota</taxon>
        <taxon>Alphaproteobacteria</taxon>
        <taxon>Sphingomonadales</taxon>
        <taxon>Sphingomonadaceae</taxon>
        <taxon>Sphingomonas</taxon>
    </lineage>
</organism>
<dbReference type="GO" id="GO:0009036">
    <property type="term" value="F:type II site-specific deoxyribonuclease activity"/>
    <property type="evidence" value="ECO:0007669"/>
    <property type="project" value="InterPro"/>
</dbReference>
<dbReference type="Gene3D" id="1.10.10.10">
    <property type="entry name" value="Winged helix-like DNA-binding domain superfamily/Winged helix DNA-binding domain"/>
    <property type="match status" value="1"/>
</dbReference>
<evidence type="ECO:0000256" key="2">
    <source>
        <dbReference type="ARBA" id="ARBA00022759"/>
    </source>
</evidence>
<dbReference type="InterPro" id="IPR036388">
    <property type="entry name" value="WH-like_DNA-bd_sf"/>
</dbReference>
<reference evidence="5 6" key="1">
    <citation type="submission" date="2016-10" db="EMBL/GenBank/DDBJ databases">
        <authorList>
            <person name="de Groot N.N."/>
        </authorList>
    </citation>
    <scope>NUCLEOTIDE SEQUENCE [LARGE SCALE GENOMIC DNA]</scope>
    <source>
        <strain evidence="5 6">S5-249</strain>
    </source>
</reference>
<evidence type="ECO:0000313" key="5">
    <source>
        <dbReference type="EMBL" id="SFR81573.1"/>
    </source>
</evidence>
<feature type="domain" description="Type II restriction enzyme NaeI" evidence="4">
    <location>
        <begin position="44"/>
        <end position="279"/>
    </location>
</feature>
<dbReference type="AlphaFoldDB" id="A0A1I6JRH3"/>
<proteinExistence type="predicted"/>
<dbReference type="InterPro" id="IPR037057">
    <property type="entry name" value="DNA_rep_MutH/T2_RE_sf"/>
</dbReference>
<dbReference type="Pfam" id="PF09126">
    <property type="entry name" value="NaeI"/>
    <property type="match status" value="1"/>
</dbReference>
<dbReference type="GO" id="GO:0003677">
    <property type="term" value="F:DNA binding"/>
    <property type="evidence" value="ECO:0007669"/>
    <property type="project" value="InterPro"/>
</dbReference>
<dbReference type="Proteomes" id="UP000198824">
    <property type="component" value="Unassembled WGS sequence"/>
</dbReference>
<sequence length="294" mass="32972">MAVAPISRVHPGHPDHNVLAALAADIWQRVPDRLDVELGERALDAVEFVLDPVRTGRTRLSELDNVEKTFVGLKIEHFIRDLLDAPKGVRDLVLGGYDVDVKNTVGDSWCWMIPPETIREQGPCLLIASNEHQRRSWMGLILARAEYLGAPNRDMKRRINSNAFSNILWLANGVEWPPNRWTGLDMVRFRQLRKLKVSGAHRAAAFFSENLGRPIHRRVVMALLHDQLDPMKRLRGNAGAKDILKPQGIALLSGNYFNPVLQQLGLPRIGNDEHMAVKASTPKQIGVLRAVGQL</sequence>
<dbReference type="Gene3D" id="3.40.600.10">
    <property type="entry name" value="DNA mismatch repair MutH/Restriction endonuclease, type II"/>
    <property type="match status" value="1"/>
</dbReference>
<keyword evidence="3" id="KW-0378">Hydrolase</keyword>
<keyword evidence="1" id="KW-0540">Nuclease</keyword>
<dbReference type="EMBL" id="FOZG01000001">
    <property type="protein sequence ID" value="SFR81573.1"/>
    <property type="molecule type" value="Genomic_DNA"/>
</dbReference>
<dbReference type="OrthoDB" id="9179812at2"/>
<keyword evidence="2 5" id="KW-0255">Endonuclease</keyword>
<dbReference type="SUPFAM" id="SSF52980">
    <property type="entry name" value="Restriction endonuclease-like"/>
    <property type="match status" value="1"/>
</dbReference>
<accession>A0A1I6JRH3</accession>
<evidence type="ECO:0000259" key="4">
    <source>
        <dbReference type="Pfam" id="PF09126"/>
    </source>
</evidence>
<evidence type="ECO:0000256" key="3">
    <source>
        <dbReference type="ARBA" id="ARBA00022801"/>
    </source>
</evidence>
<gene>
    <name evidence="5" type="ORF">SAMN05192580_0725</name>
</gene>
<protein>
    <submittedName>
        <fullName evidence="5">Restriction endonuclease NaeI</fullName>
    </submittedName>
</protein>
<dbReference type="InterPro" id="IPR011335">
    <property type="entry name" value="Restrct_endonuc-II-like"/>
</dbReference>
<dbReference type="InterPro" id="IPR015210">
    <property type="entry name" value="NaeI"/>
</dbReference>
<keyword evidence="6" id="KW-1185">Reference proteome</keyword>
<name>A0A1I6JRH3_9SPHN</name>
<dbReference type="RefSeq" id="WP_093310798.1">
    <property type="nucleotide sequence ID" value="NZ_FOZG01000001.1"/>
</dbReference>
<evidence type="ECO:0000313" key="6">
    <source>
        <dbReference type="Proteomes" id="UP000198824"/>
    </source>
</evidence>
<dbReference type="CDD" id="cd22338">
    <property type="entry name" value="NaeI-like"/>
    <property type="match status" value="1"/>
</dbReference>
<dbReference type="STRING" id="1166337.SAMN05192580_0725"/>